<reference evidence="4 5" key="1">
    <citation type="submission" date="2014-09" db="EMBL/GenBank/DDBJ databases">
        <authorList>
            <person name="Hornung B.V."/>
        </authorList>
    </citation>
    <scope>NUCLEOTIDE SEQUENCE [LARGE SCALE GENOMIC DNA]</scope>
    <source>
        <strain evidence="4 5">FRIFI</strain>
    </source>
</reference>
<feature type="active site" evidence="2">
    <location>
        <position position="164"/>
    </location>
</feature>
<dbReference type="GO" id="GO:0030436">
    <property type="term" value="P:asexual sporulation"/>
    <property type="evidence" value="ECO:0007669"/>
    <property type="project" value="InterPro"/>
</dbReference>
<keyword evidence="1" id="KW-0749">Sporulation</keyword>
<keyword evidence="3" id="KW-0812">Transmembrane</keyword>
<dbReference type="GO" id="GO:0005886">
    <property type="term" value="C:plasma membrane"/>
    <property type="evidence" value="ECO:0007669"/>
    <property type="project" value="UniProtKB-SubCell"/>
</dbReference>
<keyword evidence="1" id="KW-0645">Protease</keyword>
<sequence length="278" mass="31959">MYIEYYIIENLLINYIIISCTSILTKKYNNNKKKWICASVGTLYSIAYIFPQLDILFTLPLKIIIIGLITLFLFDYKNKKEYFRVLLVFLLVNIFISGTTFFIIYFTGISHLKISFLIICAYTSCELLKYIYNDISLMRQIKESTKEIEITLLNKTCSCKALLDTGNLLKDPLSNNDIVIVKSKALRNIIPSYLYDYEYDDIDIVEIESIIDNLESDIASRVRVIPYKHGGSSKNNIMLGIKADYIEIDKTKIGNIVVGISDFDDDKYNAILNPSILS</sequence>
<evidence type="ECO:0000256" key="1">
    <source>
        <dbReference type="PIRNR" id="PIRNR018571"/>
    </source>
</evidence>
<keyword evidence="1" id="KW-0064">Aspartyl protease</keyword>
<accession>A0A2P2BTV7</accession>
<gene>
    <name evidence="4" type="ORF">FRIFI_2270</name>
</gene>
<keyword evidence="1 3" id="KW-0472">Membrane</keyword>
<feature type="transmembrane region" description="Helical" evidence="3">
    <location>
        <begin position="6"/>
        <end position="23"/>
    </location>
</feature>
<organism evidence="4 5">
    <name type="scientific">Romboutsia hominis</name>
    <dbReference type="NCBI Taxonomy" id="1507512"/>
    <lineage>
        <taxon>Bacteria</taxon>
        <taxon>Bacillati</taxon>
        <taxon>Bacillota</taxon>
        <taxon>Clostridia</taxon>
        <taxon>Peptostreptococcales</taxon>
        <taxon>Peptostreptococcaceae</taxon>
        <taxon>Romboutsia</taxon>
    </lineage>
</organism>
<dbReference type="EC" id="3.4.23.-" evidence="1"/>
<dbReference type="Pfam" id="PF03419">
    <property type="entry name" value="Peptidase_U4"/>
    <property type="match status" value="1"/>
</dbReference>
<protein>
    <recommendedName>
        <fullName evidence="1">Sporulation sigma-E factor-processing peptidase</fullName>
        <ecNumber evidence="1">3.4.23.-</ecNumber>
    </recommendedName>
    <alternativeName>
        <fullName evidence="1">Membrane-associated aspartic protease</fullName>
    </alternativeName>
    <alternativeName>
        <fullName evidence="1">Stage II sporulation protein GA</fullName>
    </alternativeName>
</protein>
<dbReference type="InterPro" id="IPR005081">
    <property type="entry name" value="SpoIIGA"/>
</dbReference>
<dbReference type="GO" id="GO:0030435">
    <property type="term" value="P:sporulation resulting in formation of a cellular spore"/>
    <property type="evidence" value="ECO:0007669"/>
    <property type="project" value="UniProtKB-KW"/>
</dbReference>
<dbReference type="AlphaFoldDB" id="A0A2P2BTV7"/>
<name>A0A2P2BTV7_9FIRM</name>
<comment type="similarity">
    <text evidence="1">Belongs to the peptidase U4 family.</text>
</comment>
<keyword evidence="3" id="KW-1133">Transmembrane helix</keyword>
<dbReference type="Proteomes" id="UP000245695">
    <property type="component" value="Chromosome 1"/>
</dbReference>
<dbReference type="EMBL" id="LN650648">
    <property type="protein sequence ID" value="CEI73797.1"/>
    <property type="molecule type" value="Genomic_DNA"/>
</dbReference>
<dbReference type="KEGG" id="rhom:FRIFI_2270"/>
<evidence type="ECO:0000313" key="5">
    <source>
        <dbReference type="Proteomes" id="UP000245695"/>
    </source>
</evidence>
<dbReference type="GO" id="GO:0004190">
    <property type="term" value="F:aspartic-type endopeptidase activity"/>
    <property type="evidence" value="ECO:0007669"/>
    <property type="project" value="UniProtKB-KW"/>
</dbReference>
<evidence type="ECO:0000313" key="4">
    <source>
        <dbReference type="EMBL" id="CEI73797.1"/>
    </source>
</evidence>
<dbReference type="PIRSF" id="PIRSF018571">
    <property type="entry name" value="SpoIIGA"/>
    <property type="match status" value="1"/>
</dbReference>
<evidence type="ECO:0000256" key="2">
    <source>
        <dbReference type="PIRSR" id="PIRSR018571-1"/>
    </source>
</evidence>
<keyword evidence="1" id="KW-1003">Cell membrane</keyword>
<dbReference type="RefSeq" id="WP_092924172.1">
    <property type="nucleotide sequence ID" value="NZ_FJTZ01000012.1"/>
</dbReference>
<feature type="transmembrane region" description="Helical" evidence="3">
    <location>
        <begin position="57"/>
        <end position="74"/>
    </location>
</feature>
<comment type="subcellular location">
    <subcellularLocation>
        <location evidence="1">Cell membrane</location>
    </subcellularLocation>
</comment>
<comment type="function">
    <text evidence="1">Probable aspartic protease that is responsible for the proteolytic cleavage of the RNA polymerase sigma E factor (SigE/spoIIGB) to yield the active peptide in the mother cell during sporulation. Responds to a signal from the forespore that is triggered by the extracellular signal protein SpoIIR.</text>
</comment>
<dbReference type="GO" id="GO:0006508">
    <property type="term" value="P:proteolysis"/>
    <property type="evidence" value="ECO:0007669"/>
    <property type="project" value="UniProtKB-KW"/>
</dbReference>
<keyword evidence="5" id="KW-1185">Reference proteome</keyword>
<proteinExistence type="inferred from homology"/>
<keyword evidence="1" id="KW-0378">Hydrolase</keyword>
<evidence type="ECO:0000256" key="3">
    <source>
        <dbReference type="SAM" id="Phobius"/>
    </source>
</evidence>
<feature type="transmembrane region" description="Helical" evidence="3">
    <location>
        <begin position="86"/>
        <end position="108"/>
    </location>
</feature>
<feature type="transmembrane region" description="Helical" evidence="3">
    <location>
        <begin position="35"/>
        <end position="51"/>
    </location>
</feature>